<evidence type="ECO:0000256" key="1">
    <source>
        <dbReference type="ARBA" id="ARBA00001412"/>
    </source>
</evidence>
<evidence type="ECO:0000256" key="5">
    <source>
        <dbReference type="ARBA" id="ARBA00023295"/>
    </source>
</evidence>
<dbReference type="Pfam" id="PF08532">
    <property type="entry name" value="Glyco_hydro_42M"/>
    <property type="match status" value="1"/>
</dbReference>
<gene>
    <name evidence="10" type="ORF">GCM10025790_04860</name>
</gene>
<feature type="domain" description="Beta-galactosidase C-terminal" evidence="9">
    <location>
        <begin position="621"/>
        <end position="674"/>
    </location>
</feature>
<dbReference type="SUPFAM" id="SSF51445">
    <property type="entry name" value="(Trans)glycosidases"/>
    <property type="match status" value="1"/>
</dbReference>
<comment type="similarity">
    <text evidence="2 6">Belongs to the glycosyl hydrolase 42 family.</text>
</comment>
<evidence type="ECO:0000256" key="2">
    <source>
        <dbReference type="ARBA" id="ARBA00005940"/>
    </source>
</evidence>
<accession>A0ABP9FRK3</accession>
<comment type="catalytic activity">
    <reaction evidence="1 6">
        <text>Hydrolysis of terminal non-reducing beta-D-galactose residues in beta-D-galactosides.</text>
        <dbReference type="EC" id="3.2.1.23"/>
    </reaction>
</comment>
<dbReference type="InterPro" id="IPR013780">
    <property type="entry name" value="Glyco_hydro_b"/>
</dbReference>
<evidence type="ECO:0000259" key="8">
    <source>
        <dbReference type="Pfam" id="PF08532"/>
    </source>
</evidence>
<proteinExistence type="inferred from homology"/>
<dbReference type="InterPro" id="IPR029062">
    <property type="entry name" value="Class_I_gatase-like"/>
</dbReference>
<evidence type="ECO:0000313" key="10">
    <source>
        <dbReference type="EMBL" id="GAA4913176.1"/>
    </source>
</evidence>
<organism evidence="10 11">
    <name type="scientific">Nesterenkonia rhizosphaerae</name>
    <dbReference type="NCBI Taxonomy" id="1348272"/>
    <lineage>
        <taxon>Bacteria</taxon>
        <taxon>Bacillati</taxon>
        <taxon>Actinomycetota</taxon>
        <taxon>Actinomycetes</taxon>
        <taxon>Micrococcales</taxon>
        <taxon>Micrococcaceae</taxon>
        <taxon>Nesterenkonia</taxon>
    </lineage>
</organism>
<feature type="domain" description="Glycoside hydrolase family 42 N-terminal" evidence="7">
    <location>
        <begin position="15"/>
        <end position="387"/>
    </location>
</feature>
<dbReference type="EMBL" id="BAABLW010000002">
    <property type="protein sequence ID" value="GAA4913176.1"/>
    <property type="molecule type" value="Genomic_DNA"/>
</dbReference>
<evidence type="ECO:0000256" key="6">
    <source>
        <dbReference type="PIRNR" id="PIRNR001084"/>
    </source>
</evidence>
<dbReference type="Pfam" id="PF08533">
    <property type="entry name" value="Glyco_hydro_42C"/>
    <property type="match status" value="1"/>
</dbReference>
<dbReference type="EC" id="3.2.1.23" evidence="3 6"/>
<dbReference type="CDD" id="cd03143">
    <property type="entry name" value="A4_beta-galactosidase_middle_domain"/>
    <property type="match status" value="1"/>
</dbReference>
<dbReference type="Gene3D" id="3.20.20.80">
    <property type="entry name" value="Glycosidases"/>
    <property type="match status" value="1"/>
</dbReference>
<dbReference type="PIRSF" id="PIRSF001084">
    <property type="entry name" value="B-galactosidase"/>
    <property type="match status" value="1"/>
</dbReference>
<feature type="domain" description="Beta-galactosidase trimerisation" evidence="8">
    <location>
        <begin position="397"/>
        <end position="603"/>
    </location>
</feature>
<dbReference type="InterPro" id="IPR017853">
    <property type="entry name" value="GH"/>
</dbReference>
<evidence type="ECO:0000259" key="7">
    <source>
        <dbReference type="Pfam" id="PF02449"/>
    </source>
</evidence>
<dbReference type="SUPFAM" id="SSF52317">
    <property type="entry name" value="Class I glutamine amidotransferase-like"/>
    <property type="match status" value="1"/>
</dbReference>
<dbReference type="RefSeq" id="WP_345476497.1">
    <property type="nucleotide sequence ID" value="NZ_BAABLW010000002.1"/>
</dbReference>
<keyword evidence="5 6" id="KW-0326">Glycosidase</keyword>
<keyword evidence="11" id="KW-1185">Reference proteome</keyword>
<sequence>MQWPTKVPGLAYGGDYNPEQWPQQVRIEDIQLMTQAQVNLVSVGIFSWAMIEPAEGEYDWAWLDETMDRLHAAGIGAALATATASPPPWLIAKHPEILPQTADGATLWPGARQHYSPSSPIFRKYALGITRAVAERYADHPALALWHVDNELGCHNAHDYSDDAAAGFRLWLQRRYGTVEQLNSAWGTAFWSQRYSSFDQVLPPRKAPMFVNPTQQLDFHRFSSDVLLEYFTEMKEILRAVTPQIPVTTNFMCTTRSKSMDYFSWAPHMDVIATDHYTIADDDERHIELAFSADLTRGVAAGKPWMLMEHSTSAVNWQQRNRTKSPAEMLRDSLGHVARGADAVMFFQWRQSQAGAEKFHSAMVPHAGPDSDVFSTTVALGSKLKQLSAVQGSTVSADVALLFDYEAWWAAELDSHPNNDLSYPAEVMRWYRAFWKAGVTVDVVHPSADLGGYRAVVVPALYLVSDENAKNVASAAQTGASVLVSYFSGIADEHDHIRLGGYPGAFRELLGIRSEEFWTLQEGEQHRLTSGSHADFWSENLRVEATGDSAAEVVDSWAEGPLQGKPAVTRHATGSGAAWYISTRLEADATQQLVDKVLTEAGISPLRSSLLAQTPQHLHADVEMVRRQSAETSYLFVLNHNDEPVTVTADGDDLLSGEPAETGLTVPAGGVAVIAT</sequence>
<dbReference type="Gene3D" id="2.60.40.1180">
    <property type="entry name" value="Golgi alpha-mannosidase II"/>
    <property type="match status" value="1"/>
</dbReference>
<evidence type="ECO:0000256" key="4">
    <source>
        <dbReference type="ARBA" id="ARBA00022801"/>
    </source>
</evidence>
<dbReference type="InterPro" id="IPR003476">
    <property type="entry name" value="Glyco_hydro_42"/>
</dbReference>
<dbReference type="InterPro" id="IPR013739">
    <property type="entry name" value="Beta_galactosidase_C"/>
</dbReference>
<dbReference type="InterPro" id="IPR013529">
    <property type="entry name" value="Glyco_hydro_42_N"/>
</dbReference>
<name>A0ABP9FRK3_9MICC</name>
<comment type="caution">
    <text evidence="10">The sequence shown here is derived from an EMBL/GenBank/DDBJ whole genome shotgun (WGS) entry which is preliminary data.</text>
</comment>
<evidence type="ECO:0000313" key="11">
    <source>
        <dbReference type="Proteomes" id="UP001500368"/>
    </source>
</evidence>
<dbReference type="PANTHER" id="PTHR36447:SF1">
    <property type="entry name" value="BETA-GALACTOSIDASE GANA"/>
    <property type="match status" value="1"/>
</dbReference>
<dbReference type="Pfam" id="PF02449">
    <property type="entry name" value="Glyco_hydro_42"/>
    <property type="match status" value="1"/>
</dbReference>
<dbReference type="InterPro" id="IPR013738">
    <property type="entry name" value="Beta_galactosidase_Trimer"/>
</dbReference>
<dbReference type="Gene3D" id="3.40.50.880">
    <property type="match status" value="1"/>
</dbReference>
<keyword evidence="4 6" id="KW-0378">Hydrolase</keyword>
<dbReference type="Proteomes" id="UP001500368">
    <property type="component" value="Unassembled WGS sequence"/>
</dbReference>
<evidence type="ECO:0000256" key="3">
    <source>
        <dbReference type="ARBA" id="ARBA00012756"/>
    </source>
</evidence>
<dbReference type="PANTHER" id="PTHR36447">
    <property type="entry name" value="BETA-GALACTOSIDASE GANA"/>
    <property type="match status" value="1"/>
</dbReference>
<reference evidence="11" key="1">
    <citation type="journal article" date="2019" name="Int. J. Syst. Evol. Microbiol.">
        <title>The Global Catalogue of Microorganisms (GCM) 10K type strain sequencing project: providing services to taxonomists for standard genome sequencing and annotation.</title>
        <authorList>
            <consortium name="The Broad Institute Genomics Platform"/>
            <consortium name="The Broad Institute Genome Sequencing Center for Infectious Disease"/>
            <person name="Wu L."/>
            <person name="Ma J."/>
        </authorList>
    </citation>
    <scope>NUCLEOTIDE SEQUENCE [LARGE SCALE GENOMIC DNA]</scope>
    <source>
        <strain evidence="11">JCM 19129</strain>
    </source>
</reference>
<evidence type="ECO:0000259" key="9">
    <source>
        <dbReference type="Pfam" id="PF08533"/>
    </source>
</evidence>
<protein>
    <recommendedName>
        <fullName evidence="3 6">Beta-galactosidase</fullName>
        <shortName evidence="6">Beta-gal</shortName>
        <ecNumber evidence="3 6">3.2.1.23</ecNumber>
    </recommendedName>
</protein>